<evidence type="ECO:0000313" key="2">
    <source>
        <dbReference type="Proteomes" id="UP000028058"/>
    </source>
</evidence>
<organism evidence="1 2">
    <name type="scientific">Streptomyces xinghaiensis</name>
    <dbReference type="NCBI Taxonomy" id="1038928"/>
    <lineage>
        <taxon>Bacteria</taxon>
        <taxon>Bacillati</taxon>
        <taxon>Actinomycetota</taxon>
        <taxon>Actinomycetes</taxon>
        <taxon>Kitasatosporales</taxon>
        <taxon>Streptomycetaceae</taxon>
        <taxon>Streptomyces</taxon>
    </lineage>
</organism>
<accession>A0A420UVK5</accession>
<proteinExistence type="predicted"/>
<dbReference type="EMBL" id="JNAD02000017">
    <property type="protein sequence ID" value="RKM91393.1"/>
    <property type="molecule type" value="Genomic_DNA"/>
</dbReference>
<evidence type="ECO:0000313" key="1">
    <source>
        <dbReference type="EMBL" id="RKM91393.1"/>
    </source>
</evidence>
<gene>
    <name evidence="1" type="ORF">SFRA_027945</name>
</gene>
<sequence length="256" mass="26962">MLMLSAVATRLGGPDTGTEQRQVDQVIRAARYRNGLALHTAQAVRGDDILGHLLDYEPTVLHFSGHASDTGVRVLAPDGGDVPLVTRGLADLLAAAGKKVRLVVLNACGTDFIARDLAQVTGCAIGYPGEVGDQTAITFAAQFYRCVGAGMAVGPAHRAAAAVIRMYGAGDGEIPVLHPGPAANPDILSLLHPAHLPPPPAQGRVPNTTAFLAHRTGTKRYYALVTGTTDSEEHLRAELASRNMNAQWIQVENNRG</sequence>
<dbReference type="AlphaFoldDB" id="A0A420UVK5"/>
<keyword evidence="2" id="KW-1185">Reference proteome</keyword>
<dbReference type="Proteomes" id="UP000028058">
    <property type="component" value="Unassembled WGS sequence"/>
</dbReference>
<reference evidence="1 2" key="1">
    <citation type="journal article" date="2014" name="Genome Announc.">
        <title>Draft Genome Sequence of Streptomyces fradiae ATCC 19609, a Strain Highly Sensitive to Antibiotics.</title>
        <authorList>
            <person name="Bekker O.B."/>
            <person name="Klimina K.M."/>
            <person name="Vatlin A.A."/>
            <person name="Zakharevich N.V."/>
            <person name="Kasianov A.S."/>
            <person name="Danilenko V.N."/>
        </authorList>
    </citation>
    <scope>NUCLEOTIDE SEQUENCE [LARGE SCALE GENOMIC DNA]</scope>
    <source>
        <strain evidence="1 2">ATCC 19609</strain>
    </source>
</reference>
<name>A0A420UVK5_9ACTN</name>
<protein>
    <recommendedName>
        <fullName evidence="3">CHAT domain-containing protein</fullName>
    </recommendedName>
</protein>
<comment type="caution">
    <text evidence="1">The sequence shown here is derived from an EMBL/GenBank/DDBJ whole genome shotgun (WGS) entry which is preliminary data.</text>
</comment>
<evidence type="ECO:0008006" key="3">
    <source>
        <dbReference type="Google" id="ProtNLM"/>
    </source>
</evidence>